<feature type="domain" description="Pyruvate carboxyltransferase" evidence="4">
    <location>
        <begin position="7"/>
        <end position="274"/>
    </location>
</feature>
<dbReference type="PANTHER" id="PTHR42738:SF7">
    <property type="entry name" value="HYDROXYMETHYLGLUTARYL-COA LYASE"/>
    <property type="match status" value="1"/>
</dbReference>
<evidence type="ECO:0000256" key="2">
    <source>
        <dbReference type="ARBA" id="ARBA00022723"/>
    </source>
</evidence>
<evidence type="ECO:0000256" key="1">
    <source>
        <dbReference type="ARBA" id="ARBA00009405"/>
    </source>
</evidence>
<dbReference type="InterPro" id="IPR000891">
    <property type="entry name" value="PYR_CT"/>
</dbReference>
<gene>
    <name evidence="5" type="primary">yngG_2</name>
    <name evidence="5" type="ORF">FPLFYP42_03681</name>
</gene>
<accession>A0A6N3HBE3</accession>
<sequence length="308" mass="33201">MNYPSLVSLREVAPRDGWQKFKTVLPTEVKRELICSMIDYGARELEIGVFSSDPVRGRQYQDLDSLCQMVLPYAAEKGVRVTALVESVEAARRASTLGIRHVDFFLSVSDTFGRGFGSTPVEAFATLEAIASLPDLQVQAALGAVFGCPFGDATPLEKTLAYARRAMELGASSLGLGDSAGMADPIHTERILRGILERFRPEQISLHIHNTEGFGLANCVKAMELGFTRFDVSLAGMGGCPVIPNAKGNIPTEDFVNLLHKMDIGCGIDLDRCTVASLDMSRRIGAPVISSIAGNTLLKQDASPLPVK</sequence>
<dbReference type="RefSeq" id="WP_156622387.1">
    <property type="nucleotide sequence ID" value="NZ_CACRUB010000068.1"/>
</dbReference>
<dbReference type="SUPFAM" id="SSF51569">
    <property type="entry name" value="Aldolase"/>
    <property type="match status" value="1"/>
</dbReference>
<dbReference type="AlphaFoldDB" id="A0A6N3HBE3"/>
<dbReference type="InterPro" id="IPR043594">
    <property type="entry name" value="HMGL"/>
</dbReference>
<keyword evidence="3 5" id="KW-0456">Lyase</keyword>
<dbReference type="EC" id="4.1.3.4" evidence="5"/>
<dbReference type="GO" id="GO:0004419">
    <property type="term" value="F:hydroxymethylglutaryl-CoA lyase activity"/>
    <property type="evidence" value="ECO:0007669"/>
    <property type="project" value="UniProtKB-EC"/>
</dbReference>
<proteinExistence type="inferred from homology"/>
<keyword evidence="2" id="KW-0479">Metal-binding</keyword>
<dbReference type="GO" id="GO:0006552">
    <property type="term" value="P:L-leucine catabolic process"/>
    <property type="evidence" value="ECO:0007669"/>
    <property type="project" value="TreeGrafter"/>
</dbReference>
<organism evidence="5">
    <name type="scientific">Flavonifractor plautii</name>
    <name type="common">Fusobacterium plautii</name>
    <dbReference type="NCBI Taxonomy" id="292800"/>
    <lineage>
        <taxon>Bacteria</taxon>
        <taxon>Bacillati</taxon>
        <taxon>Bacillota</taxon>
        <taxon>Clostridia</taxon>
        <taxon>Eubacteriales</taxon>
        <taxon>Oscillospiraceae</taxon>
        <taxon>Flavonifractor</taxon>
    </lineage>
</organism>
<dbReference type="InterPro" id="IPR013785">
    <property type="entry name" value="Aldolase_TIM"/>
</dbReference>
<dbReference type="GO" id="GO:0046872">
    <property type="term" value="F:metal ion binding"/>
    <property type="evidence" value="ECO:0007669"/>
    <property type="project" value="UniProtKB-KW"/>
</dbReference>
<comment type="similarity">
    <text evidence="1">Belongs to the HMG-CoA lyase family.</text>
</comment>
<evidence type="ECO:0000313" key="5">
    <source>
        <dbReference type="EMBL" id="VYU73490.1"/>
    </source>
</evidence>
<dbReference type="EMBL" id="CACRUB010000068">
    <property type="protein sequence ID" value="VYU73490.1"/>
    <property type="molecule type" value="Genomic_DNA"/>
</dbReference>
<evidence type="ECO:0000259" key="4">
    <source>
        <dbReference type="PROSITE" id="PS50991"/>
    </source>
</evidence>
<reference evidence="5" key="1">
    <citation type="submission" date="2019-11" db="EMBL/GenBank/DDBJ databases">
        <authorList>
            <person name="Feng L."/>
        </authorList>
    </citation>
    <scope>NUCLEOTIDE SEQUENCE</scope>
    <source>
        <strain evidence="5">FplautiiLFYP42</strain>
    </source>
</reference>
<dbReference type="Gene3D" id="3.20.20.70">
    <property type="entry name" value="Aldolase class I"/>
    <property type="match status" value="1"/>
</dbReference>
<dbReference type="PROSITE" id="PS50991">
    <property type="entry name" value="PYR_CT"/>
    <property type="match status" value="1"/>
</dbReference>
<dbReference type="Pfam" id="PF00682">
    <property type="entry name" value="HMGL-like"/>
    <property type="match status" value="1"/>
</dbReference>
<name>A0A6N3HBE3_FLAPL</name>
<dbReference type="PANTHER" id="PTHR42738">
    <property type="entry name" value="HYDROXYMETHYLGLUTARYL-COA LYASE"/>
    <property type="match status" value="1"/>
</dbReference>
<evidence type="ECO:0000256" key="3">
    <source>
        <dbReference type="ARBA" id="ARBA00023239"/>
    </source>
</evidence>
<protein>
    <submittedName>
        <fullName evidence="5">Hydroxymethylglutaryl-CoA lyase YngG</fullName>
        <ecNumber evidence="5">4.1.3.4</ecNumber>
    </submittedName>
</protein>
<dbReference type="GO" id="GO:0046951">
    <property type="term" value="P:ketone body biosynthetic process"/>
    <property type="evidence" value="ECO:0007669"/>
    <property type="project" value="TreeGrafter"/>
</dbReference>